<dbReference type="InterPro" id="IPR003598">
    <property type="entry name" value="Ig_sub2"/>
</dbReference>
<dbReference type="SMART" id="SM00409">
    <property type="entry name" value="IG"/>
    <property type="match status" value="1"/>
</dbReference>
<dbReference type="Gene3D" id="2.60.40.10">
    <property type="entry name" value="Immunoglobulins"/>
    <property type="match status" value="1"/>
</dbReference>
<gene>
    <name evidence="2" type="ORF">MGAL_10B062556</name>
</gene>
<reference evidence="2" key="1">
    <citation type="submission" date="2018-11" db="EMBL/GenBank/DDBJ databases">
        <authorList>
            <person name="Alioto T."/>
            <person name="Alioto T."/>
        </authorList>
    </citation>
    <scope>NUCLEOTIDE SEQUENCE</scope>
</reference>
<keyword evidence="3" id="KW-1185">Reference proteome</keyword>
<name>A0A8B6GJ72_MYTGA</name>
<dbReference type="EMBL" id="UYJE01008572">
    <property type="protein sequence ID" value="VDI64902.1"/>
    <property type="molecule type" value="Genomic_DNA"/>
</dbReference>
<evidence type="ECO:0000313" key="3">
    <source>
        <dbReference type="Proteomes" id="UP000596742"/>
    </source>
</evidence>
<comment type="caution">
    <text evidence="2">The sequence shown here is derived from an EMBL/GenBank/DDBJ whole genome shotgun (WGS) entry which is preliminary data.</text>
</comment>
<evidence type="ECO:0000259" key="1">
    <source>
        <dbReference type="PROSITE" id="PS50835"/>
    </source>
</evidence>
<proteinExistence type="predicted"/>
<dbReference type="InterPro" id="IPR003599">
    <property type="entry name" value="Ig_sub"/>
</dbReference>
<dbReference type="PROSITE" id="PS50835">
    <property type="entry name" value="IG_LIKE"/>
    <property type="match status" value="1"/>
</dbReference>
<dbReference type="InterPro" id="IPR036179">
    <property type="entry name" value="Ig-like_dom_sf"/>
</dbReference>
<dbReference type="Pfam" id="PF07686">
    <property type="entry name" value="V-set"/>
    <property type="match status" value="1"/>
</dbReference>
<dbReference type="Proteomes" id="UP000596742">
    <property type="component" value="Unassembled WGS sequence"/>
</dbReference>
<dbReference type="InterPro" id="IPR007110">
    <property type="entry name" value="Ig-like_dom"/>
</dbReference>
<dbReference type="SUPFAM" id="SSF48726">
    <property type="entry name" value="Immunoglobulin"/>
    <property type="match status" value="1"/>
</dbReference>
<dbReference type="AlphaFoldDB" id="A0A8B6GJ72"/>
<sequence>MCAVISVFIKFIQAKLGSTAKLNCPYQADSGEIRWIKPYGNIKETYSDGQDINKDLSPDLKERLTVKGRDLCISNVKKSDEGIYECLLLKPDEVPQGSQLKLVVVSA</sequence>
<accession>A0A8B6GJ72</accession>
<organism evidence="2 3">
    <name type="scientific">Mytilus galloprovincialis</name>
    <name type="common">Mediterranean mussel</name>
    <dbReference type="NCBI Taxonomy" id="29158"/>
    <lineage>
        <taxon>Eukaryota</taxon>
        <taxon>Metazoa</taxon>
        <taxon>Spiralia</taxon>
        <taxon>Lophotrochozoa</taxon>
        <taxon>Mollusca</taxon>
        <taxon>Bivalvia</taxon>
        <taxon>Autobranchia</taxon>
        <taxon>Pteriomorphia</taxon>
        <taxon>Mytilida</taxon>
        <taxon>Mytiloidea</taxon>
        <taxon>Mytilidae</taxon>
        <taxon>Mytilinae</taxon>
        <taxon>Mytilus</taxon>
    </lineage>
</organism>
<dbReference type="SMART" id="SM00408">
    <property type="entry name" value="IGc2"/>
    <property type="match status" value="1"/>
</dbReference>
<feature type="non-terminal residue" evidence="2">
    <location>
        <position position="107"/>
    </location>
</feature>
<feature type="domain" description="Ig-like" evidence="1">
    <location>
        <begin position="17"/>
        <end position="86"/>
    </location>
</feature>
<dbReference type="InterPro" id="IPR013783">
    <property type="entry name" value="Ig-like_fold"/>
</dbReference>
<dbReference type="InterPro" id="IPR013106">
    <property type="entry name" value="Ig_V-set"/>
</dbReference>
<protein>
    <recommendedName>
        <fullName evidence="1">Ig-like domain-containing protein</fullName>
    </recommendedName>
</protein>
<evidence type="ECO:0000313" key="2">
    <source>
        <dbReference type="EMBL" id="VDI64902.1"/>
    </source>
</evidence>